<evidence type="ECO:0000313" key="2">
    <source>
        <dbReference type="Proteomes" id="UP000199410"/>
    </source>
</evidence>
<reference evidence="1 2" key="1">
    <citation type="submission" date="2016-10" db="EMBL/GenBank/DDBJ databases">
        <authorList>
            <person name="Varghese N."/>
            <person name="Submissions S."/>
        </authorList>
    </citation>
    <scope>NUCLEOTIDE SEQUENCE [LARGE SCALE GENOMIC DNA]</scope>
    <source>
        <strain evidence="1 2">TC-13</strain>
    </source>
</reference>
<gene>
    <name evidence="1" type="ORF">SAMN02787113_03164</name>
</gene>
<dbReference type="InterPro" id="IPR020027">
    <property type="entry name" value="Pseudamin_synth-assoc_MeTrfase"/>
</dbReference>
<keyword evidence="1" id="KW-0489">Methyltransferase</keyword>
<comment type="caution">
    <text evidence="1">The sequence shown here is derived from an EMBL/GenBank/DDBJ whole genome shotgun (WGS) entry which is preliminary data.</text>
</comment>
<dbReference type="Proteomes" id="UP000199410">
    <property type="component" value="Unassembled WGS sequence"/>
</dbReference>
<organism evidence="1 2">
    <name type="scientific">Lysinibacillus fusiformis</name>
    <dbReference type="NCBI Taxonomy" id="28031"/>
    <lineage>
        <taxon>Bacteria</taxon>
        <taxon>Bacillati</taxon>
        <taxon>Bacillota</taxon>
        <taxon>Bacilli</taxon>
        <taxon>Bacillales</taxon>
        <taxon>Bacillaceae</taxon>
        <taxon>Lysinibacillus</taxon>
    </lineage>
</organism>
<dbReference type="SUPFAM" id="SSF53335">
    <property type="entry name" value="S-adenosyl-L-methionine-dependent methyltransferases"/>
    <property type="match status" value="1"/>
</dbReference>
<dbReference type="NCBIfam" id="TIGR03587">
    <property type="entry name" value="Pse_Me-ase"/>
    <property type="match status" value="1"/>
</dbReference>
<dbReference type="GO" id="GO:0032259">
    <property type="term" value="P:methylation"/>
    <property type="evidence" value="ECO:0007669"/>
    <property type="project" value="UniProtKB-KW"/>
</dbReference>
<dbReference type="InterPro" id="IPR029063">
    <property type="entry name" value="SAM-dependent_MTases_sf"/>
</dbReference>
<dbReference type="Gene3D" id="3.40.50.150">
    <property type="entry name" value="Vaccinia Virus protein VP39"/>
    <property type="match status" value="1"/>
</dbReference>
<proteinExistence type="predicted"/>
<evidence type="ECO:0000313" key="1">
    <source>
        <dbReference type="EMBL" id="SER17188.1"/>
    </source>
</evidence>
<protein>
    <submittedName>
        <fullName evidence="1">Pseudaminic acid biosynthesis-associated methylase</fullName>
    </submittedName>
</protein>
<dbReference type="AlphaFoldDB" id="A0A1H9M0I8"/>
<keyword evidence="1" id="KW-0808">Transferase</keyword>
<name>A0A1H9M0I8_9BACI</name>
<dbReference type="GO" id="GO:0008168">
    <property type="term" value="F:methyltransferase activity"/>
    <property type="evidence" value="ECO:0007669"/>
    <property type="project" value="UniProtKB-KW"/>
</dbReference>
<sequence length="205" mass="23704">MFKTEQEQFWYGEFGNDYLERNNHLQLLSSNISLFSNIISKTENVTTLIEFGANIGLNLKALKTIKPSIDVSGIEINTKAAEILKNVVSEGGLFNESIIQYNPKKLYDFVLIKGVLIHINPNELKNVYKKLYESSSQYICVVEYYSPSPVAIDYRGNKNKLFKRDFAGEIMDTYKDLILVDYGFVYHRDKNFPQDDLTWFLLKKA</sequence>
<dbReference type="EMBL" id="FOEL01000011">
    <property type="protein sequence ID" value="SER17188.1"/>
    <property type="molecule type" value="Genomic_DNA"/>
</dbReference>
<accession>A0A1H9M0I8</accession>
<dbReference type="RefSeq" id="WP_089986757.1">
    <property type="nucleotide sequence ID" value="NZ_FMVP01000011.1"/>
</dbReference>